<proteinExistence type="predicted"/>
<protein>
    <submittedName>
        <fullName evidence="2">Uncharacterized protein</fullName>
    </submittedName>
</protein>
<evidence type="ECO:0000313" key="2">
    <source>
        <dbReference type="EMBL" id="MDN4014240.1"/>
    </source>
</evidence>
<sequence>MNYLNYLENLDFESMITTSFLLPFFAIMVVVKILSAIIFSFVPDDYDDDPYQVTVFSNILLYFIFSFFIVTVYDYNDRKGILDFRYSQNVFEENSKEFVVKEDTKLENDQNINIEDLNSFESKTFSWDDIVITPEAERLIDNANLTEKYVGLSSEDIIKLKKIMSDPNPDPLSKAENKIEVGSTECKWCEKKIDIKAIIYTSKDLLGVIVKPKSEDPFEMIASVMTVLTVSPQACIESYELQDTNQHKYQFIVTDEKEFCSLKCEKEFKNNRGY</sequence>
<dbReference type="AlphaFoldDB" id="A0AAJ1VKE2"/>
<reference evidence="2" key="1">
    <citation type="submission" date="2023-06" db="EMBL/GenBank/DDBJ databases">
        <title>Two Chryseobacterium gambrini strains from China.</title>
        <authorList>
            <person name="Zeng J."/>
            <person name="Wu Y."/>
        </authorList>
    </citation>
    <scope>NUCLEOTIDE SEQUENCE</scope>
    <source>
        <strain evidence="2">SQ219</strain>
    </source>
</reference>
<keyword evidence="1" id="KW-0472">Membrane</keyword>
<gene>
    <name evidence="2" type="ORF">QX233_17345</name>
</gene>
<accession>A0AAJ1VKE2</accession>
<keyword evidence="1" id="KW-0812">Transmembrane</keyword>
<evidence type="ECO:0000313" key="3">
    <source>
        <dbReference type="Proteomes" id="UP001225933"/>
    </source>
</evidence>
<evidence type="ECO:0000256" key="1">
    <source>
        <dbReference type="SAM" id="Phobius"/>
    </source>
</evidence>
<organism evidence="2 3">
    <name type="scientific">Chryseobacterium gambrini</name>
    <dbReference type="NCBI Taxonomy" id="373672"/>
    <lineage>
        <taxon>Bacteria</taxon>
        <taxon>Pseudomonadati</taxon>
        <taxon>Bacteroidota</taxon>
        <taxon>Flavobacteriia</taxon>
        <taxon>Flavobacteriales</taxon>
        <taxon>Weeksellaceae</taxon>
        <taxon>Chryseobacterium group</taxon>
        <taxon>Chryseobacterium</taxon>
    </lineage>
</organism>
<name>A0AAJ1VKE2_9FLAO</name>
<dbReference type="Proteomes" id="UP001225933">
    <property type="component" value="Unassembled WGS sequence"/>
</dbReference>
<keyword evidence="1" id="KW-1133">Transmembrane helix</keyword>
<comment type="caution">
    <text evidence="2">The sequence shown here is derived from an EMBL/GenBank/DDBJ whole genome shotgun (WGS) entry which is preliminary data.</text>
</comment>
<dbReference type="EMBL" id="JAUHGV010000026">
    <property type="protein sequence ID" value="MDN4014240.1"/>
    <property type="molecule type" value="Genomic_DNA"/>
</dbReference>
<dbReference type="RefSeq" id="WP_146028539.1">
    <property type="nucleotide sequence ID" value="NZ_JAUHGV010000026.1"/>
</dbReference>
<feature type="transmembrane region" description="Helical" evidence="1">
    <location>
        <begin position="20"/>
        <end position="42"/>
    </location>
</feature>
<feature type="transmembrane region" description="Helical" evidence="1">
    <location>
        <begin position="54"/>
        <end position="75"/>
    </location>
</feature>